<sequence>MSTSILTATIALQGAAVAASGELAVRSLSPKRNKLLIIRISKFILGFTMAVKTMFFLAFHSSIGDTACNITGRMADIFYHIAMTAGTAVLVFRVNSIIPIHWKRVSLIAHILMVVFRLLIGIVDTCVVTVGTFDDGTCDYDDPKYWGPVYTLYDTLIDLYVTFVISLILLSHIRSLALDDMRINIILYTSVIYHNVIRSVLLTIVNLISAIFMITRYTNDYIMLVWPIINIVFVVLVGYDSDVTKAIRKLQQMRWQRNSNSNVSNHASIAQPVRKEREISFIKETTTENQSCSQSLHTEKYSLEAYEEKASQSVPAKSTRNTSYDTDSTRIET</sequence>
<name>A0A9P6YC52_RHIOR</name>
<comment type="caution">
    <text evidence="3">The sequence shown here is derived from an EMBL/GenBank/DDBJ whole genome shotgun (WGS) entry which is preliminary data.</text>
</comment>
<feature type="transmembrane region" description="Helical" evidence="2">
    <location>
        <begin position="221"/>
        <end position="239"/>
    </location>
</feature>
<dbReference type="AlphaFoldDB" id="A0A9P6YC52"/>
<dbReference type="OrthoDB" id="5597503at2759"/>
<feature type="transmembrane region" description="Helical" evidence="2">
    <location>
        <begin position="77"/>
        <end position="95"/>
    </location>
</feature>
<feature type="transmembrane region" description="Helical" evidence="2">
    <location>
        <begin position="37"/>
        <end position="57"/>
    </location>
</feature>
<reference evidence="3" key="1">
    <citation type="journal article" date="2020" name="Microb. Genom.">
        <title>Genetic diversity of clinical and environmental Mucorales isolates obtained from an investigation of mucormycosis cases among solid organ transplant recipients.</title>
        <authorList>
            <person name="Nguyen M.H."/>
            <person name="Kaul D."/>
            <person name="Muto C."/>
            <person name="Cheng S.J."/>
            <person name="Richter R.A."/>
            <person name="Bruno V.M."/>
            <person name="Liu G."/>
            <person name="Beyhan S."/>
            <person name="Sundermann A.J."/>
            <person name="Mounaud S."/>
            <person name="Pasculle A.W."/>
            <person name="Nierman W.C."/>
            <person name="Driscoll E."/>
            <person name="Cumbie R."/>
            <person name="Clancy C.J."/>
            <person name="Dupont C.L."/>
        </authorList>
    </citation>
    <scope>NUCLEOTIDE SEQUENCE</scope>
    <source>
        <strain evidence="3">GL16</strain>
    </source>
</reference>
<feature type="region of interest" description="Disordered" evidence="1">
    <location>
        <begin position="307"/>
        <end position="333"/>
    </location>
</feature>
<accession>A0A9P6YC52</accession>
<proteinExistence type="predicted"/>
<evidence type="ECO:0000256" key="1">
    <source>
        <dbReference type="SAM" id="MobiDB-lite"/>
    </source>
</evidence>
<dbReference type="EMBL" id="JAANIT010000815">
    <property type="protein sequence ID" value="KAG1544267.1"/>
    <property type="molecule type" value="Genomic_DNA"/>
</dbReference>
<organism evidence="3 4">
    <name type="scientific">Rhizopus oryzae</name>
    <name type="common">Mucormycosis agent</name>
    <name type="synonym">Rhizopus arrhizus var. delemar</name>
    <dbReference type="NCBI Taxonomy" id="64495"/>
    <lineage>
        <taxon>Eukaryota</taxon>
        <taxon>Fungi</taxon>
        <taxon>Fungi incertae sedis</taxon>
        <taxon>Mucoromycota</taxon>
        <taxon>Mucoromycotina</taxon>
        <taxon>Mucoromycetes</taxon>
        <taxon>Mucorales</taxon>
        <taxon>Mucorineae</taxon>
        <taxon>Rhizopodaceae</taxon>
        <taxon>Rhizopus</taxon>
    </lineage>
</organism>
<keyword evidence="2" id="KW-1133">Transmembrane helix</keyword>
<evidence type="ECO:0000313" key="3">
    <source>
        <dbReference type="EMBL" id="KAG1544267.1"/>
    </source>
</evidence>
<feature type="compositionally biased region" description="Polar residues" evidence="1">
    <location>
        <begin position="311"/>
        <end position="326"/>
    </location>
</feature>
<keyword evidence="2" id="KW-0472">Membrane</keyword>
<feature type="transmembrane region" description="Helical" evidence="2">
    <location>
        <begin position="191"/>
        <end position="215"/>
    </location>
</feature>
<protein>
    <submittedName>
        <fullName evidence="3">Uncharacterized protein</fullName>
    </submittedName>
</protein>
<dbReference type="Proteomes" id="UP000717996">
    <property type="component" value="Unassembled WGS sequence"/>
</dbReference>
<gene>
    <name evidence="3" type="ORF">G6F51_006166</name>
</gene>
<feature type="transmembrane region" description="Helical" evidence="2">
    <location>
        <begin position="150"/>
        <end position="170"/>
    </location>
</feature>
<evidence type="ECO:0000256" key="2">
    <source>
        <dbReference type="SAM" id="Phobius"/>
    </source>
</evidence>
<keyword evidence="2" id="KW-0812">Transmembrane</keyword>
<feature type="transmembrane region" description="Helical" evidence="2">
    <location>
        <begin position="107"/>
        <end position="130"/>
    </location>
</feature>
<evidence type="ECO:0000313" key="4">
    <source>
        <dbReference type="Proteomes" id="UP000717996"/>
    </source>
</evidence>